<dbReference type="InterPro" id="IPR014980">
    <property type="entry name" value="DOPA_dioxygen"/>
</dbReference>
<dbReference type="AlphaFoldDB" id="A0A433QIP9"/>
<dbReference type="PANTHER" id="PTHR36423:SF2">
    <property type="entry name" value="AFR070WP"/>
    <property type="match status" value="1"/>
</dbReference>
<evidence type="ECO:0000313" key="2">
    <source>
        <dbReference type="EMBL" id="RUS29708.1"/>
    </source>
</evidence>
<reference evidence="2 3" key="1">
    <citation type="journal article" date="2018" name="New Phytol.">
        <title>Phylogenomics of Endogonaceae and evolution of mycorrhizas within Mucoromycota.</title>
        <authorList>
            <person name="Chang Y."/>
            <person name="Desiro A."/>
            <person name="Na H."/>
            <person name="Sandor L."/>
            <person name="Lipzen A."/>
            <person name="Clum A."/>
            <person name="Barry K."/>
            <person name="Grigoriev I.V."/>
            <person name="Martin F.M."/>
            <person name="Stajich J.E."/>
            <person name="Smith M.E."/>
            <person name="Bonito G."/>
            <person name="Spatafora J.W."/>
        </authorList>
    </citation>
    <scope>NUCLEOTIDE SEQUENCE [LARGE SCALE GENOMIC DNA]</scope>
    <source>
        <strain evidence="2 3">AD002</strain>
    </source>
</reference>
<evidence type="ECO:0000256" key="1">
    <source>
        <dbReference type="SAM" id="MobiDB-lite"/>
    </source>
</evidence>
<sequence>VEVDDETPEEEEIKELHFHVYFFQNNENYKSAEELREKIFKLVDKGFFHIVPLWRVNQQHIGPGRVVLCVWFLLHRGVHSVLIHTFTREARRDYHKRAAWLDSAVPLDLSQLVLLVKWRRETPAEDDLSRLKVSSSPAVQDRRMDGGGGGATRRIRG</sequence>
<feature type="region of interest" description="Disordered" evidence="1">
    <location>
        <begin position="132"/>
        <end position="157"/>
    </location>
</feature>
<dbReference type="EMBL" id="RBNJ01004803">
    <property type="protein sequence ID" value="RUS29708.1"/>
    <property type="molecule type" value="Genomic_DNA"/>
</dbReference>
<dbReference type="Proteomes" id="UP000274822">
    <property type="component" value="Unassembled WGS sequence"/>
</dbReference>
<evidence type="ECO:0008006" key="4">
    <source>
        <dbReference type="Google" id="ProtNLM"/>
    </source>
</evidence>
<proteinExistence type="predicted"/>
<comment type="caution">
    <text evidence="2">The sequence shown here is derived from an EMBL/GenBank/DDBJ whole genome shotgun (WGS) entry which is preliminary data.</text>
</comment>
<evidence type="ECO:0000313" key="3">
    <source>
        <dbReference type="Proteomes" id="UP000274822"/>
    </source>
</evidence>
<gene>
    <name evidence="2" type="ORF">BC938DRAFT_480347</name>
</gene>
<organism evidence="2 3">
    <name type="scientific">Jimgerdemannia flammicorona</name>
    <dbReference type="NCBI Taxonomy" id="994334"/>
    <lineage>
        <taxon>Eukaryota</taxon>
        <taxon>Fungi</taxon>
        <taxon>Fungi incertae sedis</taxon>
        <taxon>Mucoromycota</taxon>
        <taxon>Mucoromycotina</taxon>
        <taxon>Endogonomycetes</taxon>
        <taxon>Endogonales</taxon>
        <taxon>Endogonaceae</taxon>
        <taxon>Jimgerdemannia</taxon>
    </lineage>
</organism>
<keyword evidence="3" id="KW-1185">Reference proteome</keyword>
<protein>
    <recommendedName>
        <fullName evidence="4">DOPA-like domain-containing protein</fullName>
    </recommendedName>
</protein>
<dbReference type="PANTHER" id="PTHR36423">
    <property type="entry name" value="AFR070WP"/>
    <property type="match status" value="1"/>
</dbReference>
<name>A0A433QIP9_9FUNG</name>
<dbReference type="Gene3D" id="3.30.70.1240">
    <property type="entry name" value="DOPA-like domains"/>
    <property type="match status" value="1"/>
</dbReference>
<accession>A0A433QIP9</accession>
<dbReference type="InterPro" id="IPR023389">
    <property type="entry name" value="DOPA-like_sf"/>
</dbReference>
<dbReference type="SUPFAM" id="SSF143410">
    <property type="entry name" value="DOPA-like"/>
    <property type="match status" value="1"/>
</dbReference>
<dbReference type="Pfam" id="PF08883">
    <property type="entry name" value="DOPA_dioxygen"/>
    <property type="match status" value="2"/>
</dbReference>
<feature type="non-terminal residue" evidence="2">
    <location>
        <position position="1"/>
    </location>
</feature>